<reference evidence="1 2" key="1">
    <citation type="journal article" date="2019" name="Genome Biol. Evol.">
        <title>Insights into the evolution of the New World diploid cottons (Gossypium, subgenus Houzingenia) based on genome sequencing.</title>
        <authorList>
            <person name="Grover C.E."/>
            <person name="Arick M.A. 2nd"/>
            <person name="Thrash A."/>
            <person name="Conover J.L."/>
            <person name="Sanders W.S."/>
            <person name="Peterson D.G."/>
            <person name="Frelichowski J.E."/>
            <person name="Scheffler J.A."/>
            <person name="Scheffler B.E."/>
            <person name="Wendel J.F."/>
        </authorList>
    </citation>
    <scope>NUCLEOTIDE SEQUENCE [LARGE SCALE GENOMIC DNA]</scope>
    <source>
        <strain evidence="1">0</strain>
        <tissue evidence="1">Leaf</tissue>
    </source>
</reference>
<sequence>MICLTKTYLQLCATFIDPTNPDDMFSSPTEQNTEAVEAISPAMIFPTLQWFLQ</sequence>
<name>A0A7J9GHD1_9ROSI</name>
<gene>
    <name evidence="1" type="ORF">Gohar_007708</name>
</gene>
<keyword evidence="2" id="KW-1185">Reference proteome</keyword>
<dbReference type="EMBL" id="JABFAD010000004">
    <property type="protein sequence ID" value="MBA0796980.1"/>
    <property type="molecule type" value="Genomic_DNA"/>
</dbReference>
<evidence type="ECO:0000313" key="2">
    <source>
        <dbReference type="Proteomes" id="UP000593560"/>
    </source>
</evidence>
<organism evidence="1 2">
    <name type="scientific">Gossypium harknessii</name>
    <dbReference type="NCBI Taxonomy" id="34285"/>
    <lineage>
        <taxon>Eukaryota</taxon>
        <taxon>Viridiplantae</taxon>
        <taxon>Streptophyta</taxon>
        <taxon>Embryophyta</taxon>
        <taxon>Tracheophyta</taxon>
        <taxon>Spermatophyta</taxon>
        <taxon>Magnoliopsida</taxon>
        <taxon>eudicotyledons</taxon>
        <taxon>Gunneridae</taxon>
        <taxon>Pentapetalae</taxon>
        <taxon>rosids</taxon>
        <taxon>malvids</taxon>
        <taxon>Malvales</taxon>
        <taxon>Malvaceae</taxon>
        <taxon>Malvoideae</taxon>
        <taxon>Gossypium</taxon>
    </lineage>
</organism>
<dbReference type="AlphaFoldDB" id="A0A7J9GHD1"/>
<proteinExistence type="predicted"/>
<accession>A0A7J9GHD1</accession>
<protein>
    <submittedName>
        <fullName evidence="1">Uncharacterized protein</fullName>
    </submittedName>
</protein>
<comment type="caution">
    <text evidence="1">The sequence shown here is derived from an EMBL/GenBank/DDBJ whole genome shotgun (WGS) entry which is preliminary data.</text>
</comment>
<dbReference type="Proteomes" id="UP000593560">
    <property type="component" value="Unassembled WGS sequence"/>
</dbReference>
<evidence type="ECO:0000313" key="1">
    <source>
        <dbReference type="EMBL" id="MBA0796980.1"/>
    </source>
</evidence>